<gene>
    <name evidence="1" type="ORF">HPB47_013828</name>
</gene>
<evidence type="ECO:0000313" key="2">
    <source>
        <dbReference type="Proteomes" id="UP000805193"/>
    </source>
</evidence>
<reference evidence="1 2" key="1">
    <citation type="journal article" date="2020" name="Cell">
        <title>Large-Scale Comparative Analyses of Tick Genomes Elucidate Their Genetic Diversity and Vector Capacities.</title>
        <authorList>
            <consortium name="Tick Genome and Microbiome Consortium (TIGMIC)"/>
            <person name="Jia N."/>
            <person name="Wang J."/>
            <person name="Shi W."/>
            <person name="Du L."/>
            <person name="Sun Y."/>
            <person name="Zhan W."/>
            <person name="Jiang J.F."/>
            <person name="Wang Q."/>
            <person name="Zhang B."/>
            <person name="Ji P."/>
            <person name="Bell-Sakyi L."/>
            <person name="Cui X.M."/>
            <person name="Yuan T.T."/>
            <person name="Jiang B.G."/>
            <person name="Yang W.F."/>
            <person name="Lam T.T."/>
            <person name="Chang Q.C."/>
            <person name="Ding S.J."/>
            <person name="Wang X.J."/>
            <person name="Zhu J.G."/>
            <person name="Ruan X.D."/>
            <person name="Zhao L."/>
            <person name="Wei J.T."/>
            <person name="Ye R.Z."/>
            <person name="Que T.C."/>
            <person name="Du C.H."/>
            <person name="Zhou Y.H."/>
            <person name="Cheng J.X."/>
            <person name="Dai P.F."/>
            <person name="Guo W.B."/>
            <person name="Han X.H."/>
            <person name="Huang E.J."/>
            <person name="Li L.F."/>
            <person name="Wei W."/>
            <person name="Gao Y.C."/>
            <person name="Liu J.Z."/>
            <person name="Shao H.Z."/>
            <person name="Wang X."/>
            <person name="Wang C.C."/>
            <person name="Yang T.C."/>
            <person name="Huo Q.B."/>
            <person name="Li W."/>
            <person name="Chen H.Y."/>
            <person name="Chen S.E."/>
            <person name="Zhou L.G."/>
            <person name="Ni X.B."/>
            <person name="Tian J.H."/>
            <person name="Sheng Y."/>
            <person name="Liu T."/>
            <person name="Pan Y.S."/>
            <person name="Xia L.Y."/>
            <person name="Li J."/>
            <person name="Zhao F."/>
            <person name="Cao W.C."/>
        </authorList>
    </citation>
    <scope>NUCLEOTIDE SEQUENCE [LARGE SCALE GENOMIC DNA]</scope>
    <source>
        <strain evidence="1">Iper-2018</strain>
    </source>
</reference>
<dbReference type="Proteomes" id="UP000805193">
    <property type="component" value="Unassembled WGS sequence"/>
</dbReference>
<name>A0AC60R3Q6_IXOPE</name>
<dbReference type="EMBL" id="JABSTQ010000206">
    <property type="protein sequence ID" value="KAG0445573.1"/>
    <property type="molecule type" value="Genomic_DNA"/>
</dbReference>
<sequence length="409" mass="44615">MAEATLSGFSSFLDWKRLTFQRPLPRSWVCDLCGLVSQTSMVTGCLHAFCLDCYGHIQAEAGPKCPLDDAFIDPAETKLFVLGDAQTKDLTVCCLNAQHGCDFQGPLSNLEDHFVKNCSFHMVSCKACCGPVLRNKALEHSKSCHFQRSGAKCGTQNGAPEHDVKAGGNHALEVDALTADAVRCAGDDKVNILVENMRKCSLSVNNLIDLARNLAESVQHCVTATDESTTKTSDLVGTVQKCTEAVNNVRGVCENIPKCWLATFLRPGPLNRNNLFACRNFSAKLAGAPTNPKDGWNYYPVKCSQGKAIAGGYLVELFQGICLYQSKAKCIGFKLTFVAESQTAKQPIDMTLVLVHPTQPNLNRNRPLKSSELYVTSNFLTGFCFAADTLCEKGFVADDMLLLCLEMIE</sequence>
<comment type="caution">
    <text evidence="1">The sequence shown here is derived from an EMBL/GenBank/DDBJ whole genome shotgun (WGS) entry which is preliminary data.</text>
</comment>
<protein>
    <submittedName>
        <fullName evidence="1">Uncharacterized protein</fullName>
    </submittedName>
</protein>
<organism evidence="1 2">
    <name type="scientific">Ixodes persulcatus</name>
    <name type="common">Taiga tick</name>
    <dbReference type="NCBI Taxonomy" id="34615"/>
    <lineage>
        <taxon>Eukaryota</taxon>
        <taxon>Metazoa</taxon>
        <taxon>Ecdysozoa</taxon>
        <taxon>Arthropoda</taxon>
        <taxon>Chelicerata</taxon>
        <taxon>Arachnida</taxon>
        <taxon>Acari</taxon>
        <taxon>Parasitiformes</taxon>
        <taxon>Ixodida</taxon>
        <taxon>Ixodoidea</taxon>
        <taxon>Ixodidae</taxon>
        <taxon>Ixodinae</taxon>
        <taxon>Ixodes</taxon>
    </lineage>
</organism>
<accession>A0AC60R3Q6</accession>
<proteinExistence type="predicted"/>
<keyword evidence="2" id="KW-1185">Reference proteome</keyword>
<evidence type="ECO:0000313" key="1">
    <source>
        <dbReference type="EMBL" id="KAG0445573.1"/>
    </source>
</evidence>